<dbReference type="InterPro" id="IPR011051">
    <property type="entry name" value="RmlC_Cupin_sf"/>
</dbReference>
<dbReference type="PANTHER" id="PTHR43280">
    <property type="entry name" value="ARAC-FAMILY TRANSCRIPTIONAL REGULATOR"/>
    <property type="match status" value="1"/>
</dbReference>
<dbReference type="Gene3D" id="1.10.10.60">
    <property type="entry name" value="Homeodomain-like"/>
    <property type="match status" value="1"/>
</dbReference>
<evidence type="ECO:0000256" key="1">
    <source>
        <dbReference type="ARBA" id="ARBA00023015"/>
    </source>
</evidence>
<dbReference type="PROSITE" id="PS00041">
    <property type="entry name" value="HTH_ARAC_FAMILY_1"/>
    <property type="match status" value="1"/>
</dbReference>
<keyword evidence="2" id="KW-0238">DNA-binding</keyword>
<dbReference type="PROSITE" id="PS01124">
    <property type="entry name" value="HTH_ARAC_FAMILY_2"/>
    <property type="match status" value="1"/>
</dbReference>
<feature type="domain" description="HTH araC/xylS-type" evidence="4">
    <location>
        <begin position="195"/>
        <end position="293"/>
    </location>
</feature>
<dbReference type="EMBL" id="DVOS01000059">
    <property type="protein sequence ID" value="HIV23669.1"/>
    <property type="molecule type" value="Genomic_DNA"/>
</dbReference>
<dbReference type="Gene3D" id="2.60.120.10">
    <property type="entry name" value="Jelly Rolls"/>
    <property type="match status" value="1"/>
</dbReference>
<reference evidence="5" key="2">
    <citation type="journal article" date="2021" name="PeerJ">
        <title>Extensive microbial diversity within the chicken gut microbiome revealed by metagenomics and culture.</title>
        <authorList>
            <person name="Gilroy R."/>
            <person name="Ravi A."/>
            <person name="Getino M."/>
            <person name="Pursley I."/>
            <person name="Horton D.L."/>
            <person name="Alikhan N.F."/>
            <person name="Baker D."/>
            <person name="Gharbi K."/>
            <person name="Hall N."/>
            <person name="Watson M."/>
            <person name="Adriaenssens E.M."/>
            <person name="Foster-Nyarko E."/>
            <person name="Jarju S."/>
            <person name="Secka A."/>
            <person name="Antonio M."/>
            <person name="Oren A."/>
            <person name="Chaudhuri R.R."/>
            <person name="La Ragione R."/>
            <person name="Hildebrand F."/>
            <person name="Pallen M.J."/>
        </authorList>
    </citation>
    <scope>NUCLEOTIDE SEQUENCE</scope>
    <source>
        <strain evidence="5">ChiBcec6-7307</strain>
    </source>
</reference>
<dbReference type="InterPro" id="IPR003313">
    <property type="entry name" value="AraC-bd"/>
</dbReference>
<protein>
    <submittedName>
        <fullName evidence="5">AraC family transcriptional regulator</fullName>
    </submittedName>
</protein>
<evidence type="ECO:0000259" key="4">
    <source>
        <dbReference type="PROSITE" id="PS01124"/>
    </source>
</evidence>
<evidence type="ECO:0000256" key="3">
    <source>
        <dbReference type="ARBA" id="ARBA00023163"/>
    </source>
</evidence>
<dbReference type="SUPFAM" id="SSF46689">
    <property type="entry name" value="Homeodomain-like"/>
    <property type="match status" value="2"/>
</dbReference>
<dbReference type="GO" id="GO:0003700">
    <property type="term" value="F:DNA-binding transcription factor activity"/>
    <property type="evidence" value="ECO:0007669"/>
    <property type="project" value="InterPro"/>
</dbReference>
<evidence type="ECO:0000313" key="6">
    <source>
        <dbReference type="Proteomes" id="UP000886889"/>
    </source>
</evidence>
<sequence length="299" mass="34419">MQTAEIIRDDSLRELIPHKTGRAPFRYYEDDMTLFPGHTADLHWHAEFEITIVKKGLVLFQIDGRQIPVKEGEGIFINSRILHGLQAPGEGLIPTILFTSDLLAAQGTFLYDTYLSCFLNSDISWIKFSPDIPWQKQALEALNGIYRTAGESSSPDEMELHIRVCRLWQLLYSHRNEMNRTAPSRQSLRSHARLEQMLQYMEDHYREKLTLADIAASASISKSEAMRCFREGLQVSPMACLNEYRLSRARDLLLETNDPVTEIALSAGFESCSYFDRLFLRKYGVTPRALRRDRPDRSI</sequence>
<dbReference type="PRINTS" id="PR00032">
    <property type="entry name" value="HTHARAC"/>
</dbReference>
<dbReference type="InterPro" id="IPR014710">
    <property type="entry name" value="RmlC-like_jellyroll"/>
</dbReference>
<keyword evidence="1" id="KW-0805">Transcription regulation</keyword>
<dbReference type="PANTHER" id="PTHR43280:SF2">
    <property type="entry name" value="HTH-TYPE TRANSCRIPTIONAL REGULATOR EXSA"/>
    <property type="match status" value="1"/>
</dbReference>
<reference evidence="5" key="1">
    <citation type="submission" date="2020-10" db="EMBL/GenBank/DDBJ databases">
        <authorList>
            <person name="Gilroy R."/>
        </authorList>
    </citation>
    <scope>NUCLEOTIDE SEQUENCE</scope>
    <source>
        <strain evidence="5">ChiBcec6-7307</strain>
    </source>
</reference>
<dbReference type="AlphaFoldDB" id="A0A9D1NZG6"/>
<dbReference type="GO" id="GO:0043565">
    <property type="term" value="F:sequence-specific DNA binding"/>
    <property type="evidence" value="ECO:0007669"/>
    <property type="project" value="InterPro"/>
</dbReference>
<evidence type="ECO:0000256" key="2">
    <source>
        <dbReference type="ARBA" id="ARBA00023125"/>
    </source>
</evidence>
<gene>
    <name evidence="5" type="ORF">IAC80_06985</name>
</gene>
<comment type="caution">
    <text evidence="5">The sequence shown here is derived from an EMBL/GenBank/DDBJ whole genome shotgun (WGS) entry which is preliminary data.</text>
</comment>
<dbReference type="Proteomes" id="UP000886889">
    <property type="component" value="Unassembled WGS sequence"/>
</dbReference>
<dbReference type="Pfam" id="PF02311">
    <property type="entry name" value="AraC_binding"/>
    <property type="match status" value="1"/>
</dbReference>
<proteinExistence type="predicted"/>
<dbReference type="CDD" id="cd02208">
    <property type="entry name" value="cupin_RmlC-like"/>
    <property type="match status" value="1"/>
</dbReference>
<keyword evidence="3" id="KW-0804">Transcription</keyword>
<dbReference type="Pfam" id="PF12833">
    <property type="entry name" value="HTH_18"/>
    <property type="match status" value="1"/>
</dbReference>
<dbReference type="SUPFAM" id="SSF51182">
    <property type="entry name" value="RmlC-like cupins"/>
    <property type="match status" value="1"/>
</dbReference>
<dbReference type="InterPro" id="IPR018060">
    <property type="entry name" value="HTH_AraC"/>
</dbReference>
<evidence type="ECO:0000313" key="5">
    <source>
        <dbReference type="EMBL" id="HIV23669.1"/>
    </source>
</evidence>
<dbReference type="InterPro" id="IPR009057">
    <property type="entry name" value="Homeodomain-like_sf"/>
</dbReference>
<accession>A0A9D1NZG6</accession>
<dbReference type="InterPro" id="IPR020449">
    <property type="entry name" value="Tscrpt_reg_AraC-type_HTH"/>
</dbReference>
<dbReference type="SMART" id="SM00342">
    <property type="entry name" value="HTH_ARAC"/>
    <property type="match status" value="1"/>
</dbReference>
<name>A0A9D1NZG6_9FIRM</name>
<dbReference type="InterPro" id="IPR018062">
    <property type="entry name" value="HTH_AraC-typ_CS"/>
</dbReference>
<organism evidence="5 6">
    <name type="scientific">Candidatus Merdiplasma excrementigallinarum</name>
    <dbReference type="NCBI Taxonomy" id="2840864"/>
    <lineage>
        <taxon>Bacteria</taxon>
        <taxon>Bacillati</taxon>
        <taxon>Bacillota</taxon>
        <taxon>Clostridia</taxon>
        <taxon>Lachnospirales</taxon>
        <taxon>Lachnospiraceae</taxon>
        <taxon>Lachnospiraceae incertae sedis</taxon>
        <taxon>Candidatus Merdiplasma</taxon>
    </lineage>
</organism>